<feature type="transmembrane region" description="Helical" evidence="2">
    <location>
        <begin position="311"/>
        <end position="330"/>
    </location>
</feature>
<dbReference type="Gene3D" id="1.10.533.10">
    <property type="entry name" value="Death Domain, Fas"/>
    <property type="match status" value="1"/>
</dbReference>
<organism>
    <name type="scientific">Branchiostoma floridae</name>
    <name type="common">Florida lancelet</name>
    <name type="synonym">Amphioxus</name>
    <dbReference type="NCBI Taxonomy" id="7739"/>
    <lineage>
        <taxon>Eukaryota</taxon>
        <taxon>Metazoa</taxon>
        <taxon>Chordata</taxon>
        <taxon>Cephalochordata</taxon>
        <taxon>Leptocardii</taxon>
        <taxon>Amphioxiformes</taxon>
        <taxon>Branchiostomatidae</taxon>
        <taxon>Branchiostoma</taxon>
    </lineage>
</organism>
<feature type="compositionally biased region" description="Low complexity" evidence="1">
    <location>
        <begin position="214"/>
        <end position="223"/>
    </location>
</feature>
<evidence type="ECO:0000256" key="1">
    <source>
        <dbReference type="SAM" id="MobiDB-lite"/>
    </source>
</evidence>
<dbReference type="InterPro" id="IPR011029">
    <property type="entry name" value="DEATH-like_dom_sf"/>
</dbReference>
<evidence type="ECO:0000256" key="2">
    <source>
        <dbReference type="SAM" id="Phobius"/>
    </source>
</evidence>
<gene>
    <name evidence="4" type="ORF">BRAFLDRAFT_76446</name>
</gene>
<feature type="domain" description="DED" evidence="3">
    <location>
        <begin position="121"/>
        <end position="197"/>
    </location>
</feature>
<feature type="region of interest" description="Disordered" evidence="1">
    <location>
        <begin position="208"/>
        <end position="227"/>
    </location>
</feature>
<name>C3Z3B5_BRAFL</name>
<feature type="compositionally biased region" description="Low complexity" evidence="1">
    <location>
        <begin position="58"/>
        <end position="82"/>
    </location>
</feature>
<dbReference type="CDD" id="cd00045">
    <property type="entry name" value="DED"/>
    <property type="match status" value="1"/>
</dbReference>
<keyword evidence="2" id="KW-0812">Transmembrane</keyword>
<evidence type="ECO:0000313" key="4">
    <source>
        <dbReference type="EMBL" id="EEN52959.1"/>
    </source>
</evidence>
<protein>
    <recommendedName>
        <fullName evidence="3">DED domain-containing protein</fullName>
    </recommendedName>
</protein>
<dbReference type="PROSITE" id="PS50168">
    <property type="entry name" value="DED"/>
    <property type="match status" value="1"/>
</dbReference>
<reference evidence="4" key="1">
    <citation type="journal article" date="2008" name="Nature">
        <title>The amphioxus genome and the evolution of the chordate karyotype.</title>
        <authorList>
            <consortium name="US DOE Joint Genome Institute (JGI-PGF)"/>
            <person name="Putnam N.H."/>
            <person name="Butts T."/>
            <person name="Ferrier D.E.K."/>
            <person name="Furlong R.F."/>
            <person name="Hellsten U."/>
            <person name="Kawashima T."/>
            <person name="Robinson-Rechavi M."/>
            <person name="Shoguchi E."/>
            <person name="Terry A."/>
            <person name="Yu J.-K."/>
            <person name="Benito-Gutierrez E.L."/>
            <person name="Dubchak I."/>
            <person name="Garcia-Fernandez J."/>
            <person name="Gibson-Brown J.J."/>
            <person name="Grigoriev I.V."/>
            <person name="Horton A.C."/>
            <person name="de Jong P.J."/>
            <person name="Jurka J."/>
            <person name="Kapitonov V.V."/>
            <person name="Kohara Y."/>
            <person name="Kuroki Y."/>
            <person name="Lindquist E."/>
            <person name="Lucas S."/>
            <person name="Osoegawa K."/>
            <person name="Pennacchio L.A."/>
            <person name="Salamov A.A."/>
            <person name="Satou Y."/>
            <person name="Sauka-Spengler T."/>
            <person name="Schmutz J."/>
            <person name="Shin-I T."/>
            <person name="Toyoda A."/>
            <person name="Bronner-Fraser M."/>
            <person name="Fujiyama A."/>
            <person name="Holland L.Z."/>
            <person name="Holland P.W.H."/>
            <person name="Satoh N."/>
            <person name="Rokhsar D.S."/>
        </authorList>
    </citation>
    <scope>NUCLEOTIDE SEQUENCE [LARGE SCALE GENOMIC DNA]</scope>
    <source>
        <strain evidence="4">S238N-H82</strain>
        <tissue evidence="4">Testes</tissue>
    </source>
</reference>
<dbReference type="PANTHER" id="PTHR48169">
    <property type="entry name" value="DED DOMAIN-CONTAINING PROTEIN"/>
    <property type="match status" value="1"/>
</dbReference>
<dbReference type="EMBL" id="GG666576">
    <property type="protein sequence ID" value="EEN52959.1"/>
    <property type="molecule type" value="Genomic_DNA"/>
</dbReference>
<dbReference type="InParanoid" id="C3Z3B5"/>
<dbReference type="PANTHER" id="PTHR48169:SF3">
    <property type="entry name" value="CASP8 AND FADD LIKE APOPTOSIS REGULATOR"/>
    <property type="match status" value="1"/>
</dbReference>
<dbReference type="GO" id="GO:0042981">
    <property type="term" value="P:regulation of apoptotic process"/>
    <property type="evidence" value="ECO:0007669"/>
    <property type="project" value="InterPro"/>
</dbReference>
<keyword evidence="2" id="KW-1133">Transmembrane helix</keyword>
<dbReference type="SUPFAM" id="SSF47986">
    <property type="entry name" value="DEATH domain"/>
    <property type="match status" value="1"/>
</dbReference>
<feature type="compositionally biased region" description="Polar residues" evidence="1">
    <location>
        <begin position="1"/>
        <end position="10"/>
    </location>
</feature>
<keyword evidence="2" id="KW-0472">Membrane</keyword>
<feature type="compositionally biased region" description="Polar residues" evidence="1">
    <location>
        <begin position="100"/>
        <end position="111"/>
    </location>
</feature>
<evidence type="ECO:0000259" key="3">
    <source>
        <dbReference type="PROSITE" id="PS50168"/>
    </source>
</evidence>
<proteinExistence type="predicted"/>
<feature type="transmembrane region" description="Helical" evidence="2">
    <location>
        <begin position="259"/>
        <end position="280"/>
    </location>
</feature>
<accession>C3Z3B5</accession>
<sequence length="359" mass="40650">MAQQQGNETSVPPAIPRSVSAPLRRHPSYQGIHQPWMAEIPGQVRPLSTTTNTDERSWSGSPSLLGSSGYSSSASLFGESSSPKVAFGSQQPPLPADTRATATPSGHNSTYKIRDCPEIDQYQRFLEKLANRLNTDEVDRMKRLSKVPAGTSERMKNNRDFIEWLINTDKINEDNLSRLGILFYSIKRTDLVEKIRRYEEEHGVPIDRRTPNILESSSSGTEELTGRQTYAHDMAERLDHLRERIERRREEGPKEKQRAAMIITTVCLALLVLIWPLVWLDDLPGFRGKLIGMDAKNSATVDVINKFGPSITVLGETIFGLALMFTVCWLRQEALFRQLREDFLSDLELLMQPAKKRKV</sequence>
<dbReference type="InterPro" id="IPR001875">
    <property type="entry name" value="DED_dom"/>
</dbReference>
<feature type="region of interest" description="Disordered" evidence="1">
    <location>
        <begin position="1"/>
        <end position="112"/>
    </location>
</feature>
<dbReference type="Pfam" id="PF01335">
    <property type="entry name" value="DED"/>
    <property type="match status" value="1"/>
</dbReference>
<dbReference type="AlphaFoldDB" id="C3Z3B5"/>